<dbReference type="EMBL" id="BSFP01000033">
    <property type="protein sequence ID" value="GLL03415.1"/>
    <property type="molecule type" value="Genomic_DNA"/>
</dbReference>
<sequence length="91" mass="9329">MEAPSQFSQYPWITLPAGRDFTPQLPPVGVVDGDLLGLADAGADADRLGETDGDGEAVRDGDGELVGLPPVQAPRSFHSDGVAAGFQPAPT</sequence>
<evidence type="ECO:0000256" key="1">
    <source>
        <dbReference type="SAM" id="MobiDB-lite"/>
    </source>
</evidence>
<evidence type="ECO:0000313" key="2">
    <source>
        <dbReference type="EMBL" id="GLL03415.1"/>
    </source>
</evidence>
<comment type="caution">
    <text evidence="2">The sequence shown here is derived from an EMBL/GenBank/DDBJ whole genome shotgun (WGS) entry which is preliminary data.</text>
</comment>
<dbReference type="Proteomes" id="UP001143480">
    <property type="component" value="Unassembled WGS sequence"/>
</dbReference>
<gene>
    <name evidence="2" type="ORF">GCM10017581_051600</name>
</gene>
<feature type="region of interest" description="Disordered" evidence="1">
    <location>
        <begin position="71"/>
        <end position="91"/>
    </location>
</feature>
<organism evidence="2 3">
    <name type="scientific">Dactylosporangium matsuzakiense</name>
    <dbReference type="NCBI Taxonomy" id="53360"/>
    <lineage>
        <taxon>Bacteria</taxon>
        <taxon>Bacillati</taxon>
        <taxon>Actinomycetota</taxon>
        <taxon>Actinomycetes</taxon>
        <taxon>Micromonosporales</taxon>
        <taxon>Micromonosporaceae</taxon>
        <taxon>Dactylosporangium</taxon>
    </lineage>
</organism>
<evidence type="ECO:0000313" key="3">
    <source>
        <dbReference type="Proteomes" id="UP001143480"/>
    </source>
</evidence>
<reference evidence="2" key="2">
    <citation type="submission" date="2023-01" db="EMBL/GenBank/DDBJ databases">
        <authorList>
            <person name="Sun Q."/>
            <person name="Evtushenko L."/>
        </authorList>
    </citation>
    <scope>NUCLEOTIDE SEQUENCE</scope>
    <source>
        <strain evidence="2">VKM Ac-1321</strain>
    </source>
</reference>
<accession>A0A9W6NMZ5</accession>
<protein>
    <submittedName>
        <fullName evidence="2">Uncharacterized protein</fullName>
    </submittedName>
</protein>
<reference evidence="2" key="1">
    <citation type="journal article" date="2014" name="Int. J. Syst. Evol. Microbiol.">
        <title>Complete genome sequence of Corynebacterium casei LMG S-19264T (=DSM 44701T), isolated from a smear-ripened cheese.</title>
        <authorList>
            <consortium name="US DOE Joint Genome Institute (JGI-PGF)"/>
            <person name="Walter F."/>
            <person name="Albersmeier A."/>
            <person name="Kalinowski J."/>
            <person name="Ruckert C."/>
        </authorList>
    </citation>
    <scope>NUCLEOTIDE SEQUENCE</scope>
    <source>
        <strain evidence="2">VKM Ac-1321</strain>
    </source>
</reference>
<keyword evidence="3" id="KW-1185">Reference proteome</keyword>
<dbReference type="AlphaFoldDB" id="A0A9W6NMZ5"/>
<proteinExistence type="predicted"/>
<name>A0A9W6NMZ5_9ACTN</name>